<dbReference type="NCBIfam" id="TIGR01764">
    <property type="entry name" value="excise"/>
    <property type="match status" value="1"/>
</dbReference>
<sequence>MTRPLIVSSVQPEEVDAETVQRALRRIKDFLVKQHETELVEVLVEHGQTSLVLPRPTVTLFAQILAQLAEGRGVSVIPSEAELTTQQAADLLGVSRPYMIRLLEEEKIPHRKVGKHRRVPLAEILTYQRRDDEHRRKTVDELGELGQELGT</sequence>
<dbReference type="GO" id="GO:0003677">
    <property type="term" value="F:DNA binding"/>
    <property type="evidence" value="ECO:0007669"/>
    <property type="project" value="InterPro"/>
</dbReference>
<evidence type="ECO:0000313" key="3">
    <source>
        <dbReference type="Proteomes" id="UP001144313"/>
    </source>
</evidence>
<dbReference type="EMBL" id="BSDT01000001">
    <property type="protein sequence ID" value="GLI41794.1"/>
    <property type="molecule type" value="Genomic_DNA"/>
</dbReference>
<evidence type="ECO:0000313" key="2">
    <source>
        <dbReference type="EMBL" id="GLI41794.1"/>
    </source>
</evidence>
<dbReference type="AlphaFoldDB" id="A0A9W6G618"/>
<name>A0A9W6G618_9ACTN</name>
<dbReference type="InterPro" id="IPR010093">
    <property type="entry name" value="SinI_DNA-bd"/>
</dbReference>
<proteinExistence type="predicted"/>
<evidence type="ECO:0000259" key="1">
    <source>
        <dbReference type="Pfam" id="PF12728"/>
    </source>
</evidence>
<dbReference type="Proteomes" id="UP001144313">
    <property type="component" value="Unassembled WGS sequence"/>
</dbReference>
<accession>A0A9W6G618</accession>
<reference evidence="2" key="1">
    <citation type="submission" date="2022-12" db="EMBL/GenBank/DDBJ databases">
        <title>Reference genome sequencing for broad-spectrum identification of bacterial and archaeal isolates by mass spectrometry.</title>
        <authorList>
            <person name="Sekiguchi Y."/>
            <person name="Tourlousse D.M."/>
        </authorList>
    </citation>
    <scope>NUCLEOTIDE SEQUENCE</scope>
    <source>
        <strain evidence="2">LLR39Z86</strain>
    </source>
</reference>
<protein>
    <recommendedName>
        <fullName evidence="1">Helix-turn-helix domain-containing protein</fullName>
    </recommendedName>
</protein>
<feature type="domain" description="Helix-turn-helix" evidence="1">
    <location>
        <begin position="83"/>
        <end position="130"/>
    </location>
</feature>
<dbReference type="Pfam" id="PF12728">
    <property type="entry name" value="HTH_17"/>
    <property type="match status" value="1"/>
</dbReference>
<dbReference type="RefSeq" id="WP_270115244.1">
    <property type="nucleotide sequence ID" value="NZ_BAAAOL010000003.1"/>
</dbReference>
<dbReference type="InterPro" id="IPR041657">
    <property type="entry name" value="HTH_17"/>
</dbReference>
<organism evidence="2 3">
    <name type="scientific">Glycomyces algeriensis</name>
    <dbReference type="NCBI Taxonomy" id="256037"/>
    <lineage>
        <taxon>Bacteria</taxon>
        <taxon>Bacillati</taxon>
        <taxon>Actinomycetota</taxon>
        <taxon>Actinomycetes</taxon>
        <taxon>Glycomycetales</taxon>
        <taxon>Glycomycetaceae</taxon>
        <taxon>Glycomyces</taxon>
    </lineage>
</organism>
<keyword evidence="3" id="KW-1185">Reference proteome</keyword>
<comment type="caution">
    <text evidence="2">The sequence shown here is derived from an EMBL/GenBank/DDBJ whole genome shotgun (WGS) entry which is preliminary data.</text>
</comment>
<gene>
    <name evidence="2" type="ORF">GALLR39Z86_16440</name>
</gene>